<dbReference type="PROSITE" id="PS51255">
    <property type="entry name" value="ADPK"/>
    <property type="match status" value="1"/>
</dbReference>
<keyword evidence="2" id="KW-0808">Transferase</keyword>
<keyword evidence="3" id="KW-0479">Metal-binding</keyword>
<dbReference type="AlphaFoldDB" id="A0A1A8EKM4"/>
<dbReference type="InterPro" id="IPR029056">
    <property type="entry name" value="Ribokinase-like"/>
</dbReference>
<evidence type="ECO:0000256" key="1">
    <source>
        <dbReference type="ARBA" id="ARBA00022490"/>
    </source>
</evidence>
<evidence type="ECO:0000256" key="7">
    <source>
        <dbReference type="SAM" id="Phobius"/>
    </source>
</evidence>
<keyword evidence="6" id="KW-0324">Glycolysis</keyword>
<reference evidence="8" key="2">
    <citation type="submission" date="2016-06" db="EMBL/GenBank/DDBJ databases">
        <title>The genome of a short-lived fish provides insights into sex chromosome evolution and the genetic control of aging.</title>
        <authorList>
            <person name="Reichwald K."/>
            <person name="Felder M."/>
            <person name="Petzold A."/>
            <person name="Koch P."/>
            <person name="Groth M."/>
            <person name="Platzer M."/>
        </authorList>
    </citation>
    <scope>NUCLEOTIDE SEQUENCE</scope>
    <source>
        <tissue evidence="8">Brain</tissue>
    </source>
</reference>
<keyword evidence="1" id="KW-0963">Cytoplasm</keyword>
<protein>
    <submittedName>
        <fullName evidence="8">ADP-dependent glucokinase 2</fullName>
    </submittedName>
</protein>
<keyword evidence="4 8" id="KW-0418">Kinase</keyword>
<dbReference type="GO" id="GO:0046872">
    <property type="term" value="F:metal ion binding"/>
    <property type="evidence" value="ECO:0007669"/>
    <property type="project" value="UniProtKB-KW"/>
</dbReference>
<proteinExistence type="predicted"/>
<dbReference type="InterPro" id="IPR007666">
    <property type="entry name" value="ADP_PFK/GK"/>
</dbReference>
<dbReference type="PANTHER" id="PTHR21208">
    <property type="entry name" value="ADP-DEPENDENT GLUCOKINASE"/>
    <property type="match status" value="1"/>
</dbReference>
<keyword evidence="7" id="KW-0812">Transmembrane</keyword>
<dbReference type="Pfam" id="PF04587">
    <property type="entry name" value="ADP_PFK_GK"/>
    <property type="match status" value="1"/>
</dbReference>
<keyword evidence="7" id="KW-1133">Transmembrane helix</keyword>
<sequence>MEEGSRLPWMRYGSVVSMFVVILALWFRSPQDVELDDRLDSVLSSLLRAERKVGMNNARPRVAIGFGGCADLIVDGVSFLNKMGILNSNQPMHHDYLENAEQLAQSFAYFFAPGAAAERFMLNETLFSELVECARDLPGNRWAVGGNAPVMAGRMATEGCDVLLGGSFSTDFTDVLSRHITVAGKDIEEPDIHLILEYSSSTSWGHYTSQRANRYIIHSDDHNPYLDSLEEFAKKLRDFRPDLIVVGGLQMMDNFPFLPGEREAVLSRLEGLLSTSSPQIGIHFEMASFVDESIVDDLLHHVIPHADSLGMNEQELPNLLSLLKGSNITVLSDPNPRVATVLDQMREVYRILNQRHKDTSSDSNLDGVKSMGKPLTRLHVHTLAFQAMIVMHGSQWKNTMSAIAKASLTANRHVCGSNDIDLSKARLIMDDSFSVSHRAGSQRIPLQETRPVSCWDEDNYQICVAPVLVCTEVYQTAGGGDNISAAGLVLQI</sequence>
<dbReference type="GO" id="GO:0006096">
    <property type="term" value="P:glycolytic process"/>
    <property type="evidence" value="ECO:0007669"/>
    <property type="project" value="UniProtKB-KW"/>
</dbReference>
<dbReference type="GO" id="GO:0043843">
    <property type="term" value="F:ADP-specific glucokinase activity"/>
    <property type="evidence" value="ECO:0007669"/>
    <property type="project" value="TreeGrafter"/>
</dbReference>
<dbReference type="PANTHER" id="PTHR21208:SF1">
    <property type="entry name" value="ADP-DEPENDENT GLUCOKINASE"/>
    <property type="match status" value="1"/>
</dbReference>
<dbReference type="SUPFAM" id="SSF53613">
    <property type="entry name" value="Ribokinase-like"/>
    <property type="match status" value="1"/>
</dbReference>
<keyword evidence="5" id="KW-0460">Magnesium</keyword>
<gene>
    <name evidence="8" type="primary">ADPGK2</name>
</gene>
<feature type="transmembrane region" description="Helical" evidence="7">
    <location>
        <begin position="12"/>
        <end position="29"/>
    </location>
</feature>
<dbReference type="EMBL" id="HAEB01000910">
    <property type="protein sequence ID" value="SBQ47385.1"/>
    <property type="molecule type" value="Transcribed_RNA"/>
</dbReference>
<evidence type="ECO:0000256" key="2">
    <source>
        <dbReference type="ARBA" id="ARBA00022679"/>
    </source>
</evidence>
<reference evidence="8" key="1">
    <citation type="submission" date="2016-05" db="EMBL/GenBank/DDBJ databases">
        <authorList>
            <person name="Lavstsen T."/>
            <person name="Jespersen J.S."/>
        </authorList>
    </citation>
    <scope>NUCLEOTIDE SEQUENCE</scope>
    <source>
        <tissue evidence="8">Brain</tissue>
    </source>
</reference>
<evidence type="ECO:0000313" key="8">
    <source>
        <dbReference type="EMBL" id="SBQ47385.1"/>
    </source>
</evidence>
<evidence type="ECO:0000256" key="5">
    <source>
        <dbReference type="ARBA" id="ARBA00022842"/>
    </source>
</evidence>
<dbReference type="Gene3D" id="3.40.1190.20">
    <property type="match status" value="1"/>
</dbReference>
<evidence type="ECO:0000256" key="3">
    <source>
        <dbReference type="ARBA" id="ARBA00022723"/>
    </source>
</evidence>
<dbReference type="GO" id="GO:0006006">
    <property type="term" value="P:glucose metabolic process"/>
    <property type="evidence" value="ECO:0007669"/>
    <property type="project" value="TreeGrafter"/>
</dbReference>
<evidence type="ECO:0000256" key="6">
    <source>
        <dbReference type="ARBA" id="ARBA00023152"/>
    </source>
</evidence>
<keyword evidence="7" id="KW-0472">Membrane</keyword>
<evidence type="ECO:0000256" key="4">
    <source>
        <dbReference type="ARBA" id="ARBA00022777"/>
    </source>
</evidence>
<name>A0A1A8EKM4_9TELE</name>
<dbReference type="GO" id="GO:0005783">
    <property type="term" value="C:endoplasmic reticulum"/>
    <property type="evidence" value="ECO:0007669"/>
    <property type="project" value="TreeGrafter"/>
</dbReference>
<accession>A0A1A8EKM4</accession>
<organism evidence="8">
    <name type="scientific">Nothobranchius korthausae</name>
    <dbReference type="NCBI Taxonomy" id="1143690"/>
    <lineage>
        <taxon>Eukaryota</taxon>
        <taxon>Metazoa</taxon>
        <taxon>Chordata</taxon>
        <taxon>Craniata</taxon>
        <taxon>Vertebrata</taxon>
        <taxon>Euteleostomi</taxon>
        <taxon>Actinopterygii</taxon>
        <taxon>Neopterygii</taxon>
        <taxon>Teleostei</taxon>
        <taxon>Neoteleostei</taxon>
        <taxon>Acanthomorphata</taxon>
        <taxon>Ovalentaria</taxon>
        <taxon>Atherinomorphae</taxon>
        <taxon>Cyprinodontiformes</taxon>
        <taxon>Nothobranchiidae</taxon>
        <taxon>Nothobranchius</taxon>
    </lineage>
</organism>